<protein>
    <submittedName>
        <fullName evidence="1">Uncharacterized protein</fullName>
    </submittedName>
</protein>
<name>A0A1F5T9V8_9BACT</name>
<reference evidence="1 2" key="1">
    <citation type="journal article" date="2016" name="Nat. Commun.">
        <title>Thousands of microbial genomes shed light on interconnected biogeochemical processes in an aquifer system.</title>
        <authorList>
            <person name="Anantharaman K."/>
            <person name="Brown C.T."/>
            <person name="Hug L.A."/>
            <person name="Sharon I."/>
            <person name="Castelle C.J."/>
            <person name="Probst A.J."/>
            <person name="Thomas B.C."/>
            <person name="Singh A."/>
            <person name="Wilkins M.J."/>
            <person name="Karaoz U."/>
            <person name="Brodie E.L."/>
            <person name="Williams K.H."/>
            <person name="Hubbard S.S."/>
            <person name="Banfield J.F."/>
        </authorList>
    </citation>
    <scope>NUCLEOTIDE SEQUENCE [LARGE SCALE GENOMIC DNA]</scope>
</reference>
<evidence type="ECO:0000313" key="1">
    <source>
        <dbReference type="EMBL" id="OGF35757.1"/>
    </source>
</evidence>
<comment type="caution">
    <text evidence="1">The sequence shown here is derived from an EMBL/GenBank/DDBJ whole genome shotgun (WGS) entry which is preliminary data.</text>
</comment>
<accession>A0A1F5T9V8</accession>
<organism evidence="1 2">
    <name type="scientific">Candidatus Falkowbacteria bacterium RIFOXYC2_FULL_48_21</name>
    <dbReference type="NCBI Taxonomy" id="1798005"/>
    <lineage>
        <taxon>Bacteria</taxon>
        <taxon>Candidatus Falkowiibacteriota</taxon>
    </lineage>
</organism>
<dbReference type="Proteomes" id="UP000178656">
    <property type="component" value="Unassembled WGS sequence"/>
</dbReference>
<gene>
    <name evidence="1" type="ORF">A2482_05170</name>
</gene>
<dbReference type="EMBL" id="MFGM01000044">
    <property type="protein sequence ID" value="OGF35757.1"/>
    <property type="molecule type" value="Genomic_DNA"/>
</dbReference>
<evidence type="ECO:0000313" key="2">
    <source>
        <dbReference type="Proteomes" id="UP000178656"/>
    </source>
</evidence>
<proteinExistence type="predicted"/>
<dbReference type="AlphaFoldDB" id="A0A1F5T9V8"/>
<sequence>MAVGPNREVEMSEAEKVLFKQIEGKIDAYLTQRAGQVSCVSVSQYLGDTNGVLPEAVHQALVRAYQKAGWYNVLYDGKNKIFTLIATQEDESKMRDGA</sequence>